<reference evidence="1" key="1">
    <citation type="submission" date="2021-06" db="EMBL/GenBank/DDBJ databases">
        <authorList>
            <person name="Kallberg Y."/>
            <person name="Tangrot J."/>
            <person name="Rosling A."/>
        </authorList>
    </citation>
    <scope>NUCLEOTIDE SEQUENCE</scope>
    <source>
        <strain evidence="1">MA453B</strain>
    </source>
</reference>
<evidence type="ECO:0000313" key="2">
    <source>
        <dbReference type="Proteomes" id="UP000789405"/>
    </source>
</evidence>
<name>A0A9N9P4B6_9GLOM</name>
<dbReference type="EMBL" id="CAJVPY010024357">
    <property type="protein sequence ID" value="CAG8786561.1"/>
    <property type="molecule type" value="Genomic_DNA"/>
</dbReference>
<sequence>MDDLTLSSLTTLNNINLSEIDFNDVTTVNNLTNLLNNVRQYTNPPIRKMNENMKGTTMFHINSPKRFLNA</sequence>
<comment type="caution">
    <text evidence="1">The sequence shown here is derived from an EMBL/GenBank/DDBJ whole genome shotgun (WGS) entry which is preliminary data.</text>
</comment>
<accession>A0A9N9P4B6</accession>
<evidence type="ECO:0000313" key="1">
    <source>
        <dbReference type="EMBL" id="CAG8786561.1"/>
    </source>
</evidence>
<dbReference type="AlphaFoldDB" id="A0A9N9P4B6"/>
<gene>
    <name evidence="1" type="ORF">DERYTH_LOCUS20528</name>
</gene>
<proteinExistence type="predicted"/>
<organism evidence="1 2">
    <name type="scientific">Dentiscutata erythropus</name>
    <dbReference type="NCBI Taxonomy" id="1348616"/>
    <lineage>
        <taxon>Eukaryota</taxon>
        <taxon>Fungi</taxon>
        <taxon>Fungi incertae sedis</taxon>
        <taxon>Mucoromycota</taxon>
        <taxon>Glomeromycotina</taxon>
        <taxon>Glomeromycetes</taxon>
        <taxon>Diversisporales</taxon>
        <taxon>Gigasporaceae</taxon>
        <taxon>Dentiscutata</taxon>
    </lineage>
</organism>
<keyword evidence="2" id="KW-1185">Reference proteome</keyword>
<dbReference type="Proteomes" id="UP000789405">
    <property type="component" value="Unassembled WGS sequence"/>
</dbReference>
<protein>
    <submittedName>
        <fullName evidence="1">14853_t:CDS:1</fullName>
    </submittedName>
</protein>
<feature type="non-terminal residue" evidence="1">
    <location>
        <position position="1"/>
    </location>
</feature>